<gene>
    <name evidence="3" type="ORF">AMATHDRAFT_62794</name>
</gene>
<keyword evidence="1" id="KW-0812">Transmembrane</keyword>
<evidence type="ECO:0000256" key="2">
    <source>
        <dbReference type="SAM" id="SignalP"/>
    </source>
</evidence>
<feature type="transmembrane region" description="Helical" evidence="1">
    <location>
        <begin position="287"/>
        <end position="308"/>
    </location>
</feature>
<evidence type="ECO:0000256" key="1">
    <source>
        <dbReference type="SAM" id="Phobius"/>
    </source>
</evidence>
<keyword evidence="1" id="KW-0472">Membrane</keyword>
<sequence>MRAFSTLSFLTALSGTLFASAIPLSGSNRYPRGGDVVDIDSVNAIVGAAVDAASAVGVNNVLNHQVTQTQSRRGGPDVVDLDTVNVIVSALVGATSDVKVDNVLNHNVQQSARDVVDVDEVNAIVGAAVGVVSTAGVNNIANSNVQQSARRDVPTSIPVVILDVCAKLVPISKKLNTLIAANVEVKAEVVVGILGEVKAILEAAVADIKIIVANPTGAIFTLQGRVLAYVEVAHIIVAFLVIVFAILVAAVTIVGTVKAYVIASVLLQIGGCIAAVLTLVFSLHAEILVAVTPLIEGLVPTILGFHFADVCAALKLTH</sequence>
<dbReference type="Proteomes" id="UP000242287">
    <property type="component" value="Unassembled WGS sequence"/>
</dbReference>
<evidence type="ECO:0000313" key="4">
    <source>
        <dbReference type="Proteomes" id="UP000242287"/>
    </source>
</evidence>
<feature type="signal peptide" evidence="2">
    <location>
        <begin position="1"/>
        <end position="21"/>
    </location>
</feature>
<protein>
    <submittedName>
        <fullName evidence="3">Uncharacterized protein</fullName>
    </submittedName>
</protein>
<keyword evidence="1" id="KW-1133">Transmembrane helix</keyword>
<feature type="transmembrane region" description="Helical" evidence="1">
    <location>
        <begin position="232"/>
        <end position="253"/>
    </location>
</feature>
<dbReference type="EMBL" id="KZ302024">
    <property type="protein sequence ID" value="PFH49594.1"/>
    <property type="molecule type" value="Genomic_DNA"/>
</dbReference>
<keyword evidence="4" id="KW-1185">Reference proteome</keyword>
<evidence type="ECO:0000313" key="3">
    <source>
        <dbReference type="EMBL" id="PFH49594.1"/>
    </source>
</evidence>
<accession>A0A2A9NJU1</accession>
<feature type="transmembrane region" description="Helical" evidence="1">
    <location>
        <begin position="260"/>
        <end position="281"/>
    </location>
</feature>
<name>A0A2A9NJU1_9AGAR</name>
<dbReference type="OrthoDB" id="3058618at2759"/>
<reference evidence="3 4" key="1">
    <citation type="submission" date="2014-02" db="EMBL/GenBank/DDBJ databases">
        <title>Transposable element dynamics among asymbiotic and ectomycorrhizal Amanita fungi.</title>
        <authorList>
            <consortium name="DOE Joint Genome Institute"/>
            <person name="Hess J."/>
            <person name="Skrede I."/>
            <person name="Wolfe B."/>
            <person name="LaButti K."/>
            <person name="Ohm R.A."/>
            <person name="Grigoriev I.V."/>
            <person name="Pringle A."/>
        </authorList>
    </citation>
    <scope>NUCLEOTIDE SEQUENCE [LARGE SCALE GENOMIC DNA]</scope>
    <source>
        <strain evidence="3 4">SKay4041</strain>
    </source>
</reference>
<keyword evidence="2" id="KW-0732">Signal</keyword>
<proteinExistence type="predicted"/>
<dbReference type="AlphaFoldDB" id="A0A2A9NJU1"/>
<organism evidence="3 4">
    <name type="scientific">Amanita thiersii Skay4041</name>
    <dbReference type="NCBI Taxonomy" id="703135"/>
    <lineage>
        <taxon>Eukaryota</taxon>
        <taxon>Fungi</taxon>
        <taxon>Dikarya</taxon>
        <taxon>Basidiomycota</taxon>
        <taxon>Agaricomycotina</taxon>
        <taxon>Agaricomycetes</taxon>
        <taxon>Agaricomycetidae</taxon>
        <taxon>Agaricales</taxon>
        <taxon>Pluteineae</taxon>
        <taxon>Amanitaceae</taxon>
        <taxon>Amanita</taxon>
    </lineage>
</organism>
<feature type="chain" id="PRO_5012744325" evidence="2">
    <location>
        <begin position="22"/>
        <end position="318"/>
    </location>
</feature>